<organism evidence="8 9">
    <name type="scientific">Reticulibacter mediterranei</name>
    <dbReference type="NCBI Taxonomy" id="2778369"/>
    <lineage>
        <taxon>Bacteria</taxon>
        <taxon>Bacillati</taxon>
        <taxon>Chloroflexota</taxon>
        <taxon>Ktedonobacteria</taxon>
        <taxon>Ktedonobacterales</taxon>
        <taxon>Reticulibacteraceae</taxon>
        <taxon>Reticulibacter</taxon>
    </lineage>
</organism>
<evidence type="ECO:0008006" key="10">
    <source>
        <dbReference type="Google" id="ProtNLM"/>
    </source>
</evidence>
<keyword evidence="6 7" id="KW-0472">Membrane</keyword>
<protein>
    <recommendedName>
        <fullName evidence="10">GlsB/YeaQ/YmgE family stress response membrane protein</fullName>
    </recommendedName>
</protein>
<comment type="subcellular location">
    <subcellularLocation>
        <location evidence="1">Cell membrane</location>
        <topology evidence="1">Multi-pass membrane protein</topology>
    </subcellularLocation>
</comment>
<evidence type="ECO:0000256" key="7">
    <source>
        <dbReference type="SAM" id="Phobius"/>
    </source>
</evidence>
<evidence type="ECO:0000256" key="4">
    <source>
        <dbReference type="ARBA" id="ARBA00022692"/>
    </source>
</evidence>
<feature type="transmembrane region" description="Helical" evidence="7">
    <location>
        <begin position="70"/>
        <end position="91"/>
    </location>
</feature>
<evidence type="ECO:0000256" key="1">
    <source>
        <dbReference type="ARBA" id="ARBA00004651"/>
    </source>
</evidence>
<dbReference type="Pfam" id="PF04226">
    <property type="entry name" value="Transgly_assoc"/>
    <property type="match status" value="1"/>
</dbReference>
<comment type="caution">
    <text evidence="8">The sequence shown here is derived from an EMBL/GenBank/DDBJ whole genome shotgun (WGS) entry which is preliminary data.</text>
</comment>
<dbReference type="PANTHER" id="PTHR33884">
    <property type="entry name" value="UPF0410 PROTEIN YMGE"/>
    <property type="match status" value="1"/>
</dbReference>
<dbReference type="RefSeq" id="WP_220205143.1">
    <property type="nucleotide sequence ID" value="NZ_BNJK01000001.1"/>
</dbReference>
<keyword evidence="4 7" id="KW-0812">Transmembrane</keyword>
<dbReference type="Proteomes" id="UP000597444">
    <property type="component" value="Unassembled WGS sequence"/>
</dbReference>
<keyword evidence="9" id="KW-1185">Reference proteome</keyword>
<reference evidence="8" key="1">
    <citation type="submission" date="2020-10" db="EMBL/GenBank/DDBJ databases">
        <title>Taxonomic study of unclassified bacteria belonging to the class Ktedonobacteria.</title>
        <authorList>
            <person name="Yabe S."/>
            <person name="Wang C.M."/>
            <person name="Zheng Y."/>
            <person name="Sakai Y."/>
            <person name="Cavaletti L."/>
            <person name="Monciardini P."/>
            <person name="Donadio S."/>
        </authorList>
    </citation>
    <scope>NUCLEOTIDE SEQUENCE</scope>
    <source>
        <strain evidence="8">ID150040</strain>
    </source>
</reference>
<dbReference type="InterPro" id="IPR007341">
    <property type="entry name" value="Transgly_assoc"/>
</dbReference>
<gene>
    <name evidence="8" type="ORF">KSF_044490</name>
</gene>
<keyword evidence="3" id="KW-1003">Cell membrane</keyword>
<keyword evidence="5 7" id="KW-1133">Transmembrane helix</keyword>
<evidence type="ECO:0000313" key="9">
    <source>
        <dbReference type="Proteomes" id="UP000597444"/>
    </source>
</evidence>
<evidence type="ECO:0000256" key="6">
    <source>
        <dbReference type="ARBA" id="ARBA00023136"/>
    </source>
</evidence>
<dbReference type="PANTHER" id="PTHR33884:SF3">
    <property type="entry name" value="UPF0410 PROTEIN YMGE"/>
    <property type="match status" value="1"/>
</dbReference>
<evidence type="ECO:0000313" key="8">
    <source>
        <dbReference type="EMBL" id="GHO94401.1"/>
    </source>
</evidence>
<feature type="transmembrane region" description="Helical" evidence="7">
    <location>
        <begin position="38"/>
        <end position="58"/>
    </location>
</feature>
<dbReference type="EMBL" id="BNJK01000001">
    <property type="protein sequence ID" value="GHO94401.1"/>
    <property type="molecule type" value="Genomic_DNA"/>
</dbReference>
<evidence type="ECO:0000256" key="2">
    <source>
        <dbReference type="ARBA" id="ARBA00011006"/>
    </source>
</evidence>
<evidence type="ECO:0000256" key="5">
    <source>
        <dbReference type="ARBA" id="ARBA00022989"/>
    </source>
</evidence>
<dbReference type="AlphaFoldDB" id="A0A8J3ISA8"/>
<proteinExistence type="inferred from homology"/>
<feature type="transmembrane region" description="Helical" evidence="7">
    <location>
        <begin position="6"/>
        <end position="31"/>
    </location>
</feature>
<evidence type="ECO:0000256" key="3">
    <source>
        <dbReference type="ARBA" id="ARBA00022475"/>
    </source>
</evidence>
<comment type="similarity">
    <text evidence="2">Belongs to the UPF0410 family.</text>
</comment>
<accession>A0A8J3ISA8</accession>
<name>A0A8J3ISA8_9CHLR</name>
<sequence length="99" mass="10090">MIVATFILGAALNPGGLLAWLVVGLIAGFLASMVMRGGYGIVGDVIVGIVGAFLGGLLLDLLVPAASYGFWGSVVVAFIGACILIAILRAFSGGFRRTY</sequence>
<dbReference type="GO" id="GO:0005886">
    <property type="term" value="C:plasma membrane"/>
    <property type="evidence" value="ECO:0007669"/>
    <property type="project" value="UniProtKB-SubCell"/>
</dbReference>